<comment type="caution">
    <text evidence="2">The sequence shown here is derived from an EMBL/GenBank/DDBJ whole genome shotgun (WGS) entry which is preliminary data.</text>
</comment>
<evidence type="ECO:0000313" key="2">
    <source>
        <dbReference type="EMBL" id="EGX53054.1"/>
    </source>
</evidence>
<organism evidence="2 3">
    <name type="scientific">Arthrobotrys oligospora (strain ATCC 24927 / CBS 115.81 / DSM 1491)</name>
    <name type="common">Nematode-trapping fungus</name>
    <name type="synonym">Didymozoophaga oligospora</name>
    <dbReference type="NCBI Taxonomy" id="756982"/>
    <lineage>
        <taxon>Eukaryota</taxon>
        <taxon>Fungi</taxon>
        <taxon>Dikarya</taxon>
        <taxon>Ascomycota</taxon>
        <taxon>Pezizomycotina</taxon>
        <taxon>Orbiliomycetes</taxon>
        <taxon>Orbiliales</taxon>
        <taxon>Orbiliaceae</taxon>
        <taxon>Orbilia</taxon>
        <taxon>Orbilia oligospora</taxon>
    </lineage>
</organism>
<dbReference type="GeneID" id="22889411"/>
<name>G1X144_ARTOA</name>
<dbReference type="SUPFAM" id="SSF48403">
    <property type="entry name" value="Ankyrin repeat"/>
    <property type="match status" value="1"/>
</dbReference>
<dbReference type="InterPro" id="IPR002110">
    <property type="entry name" value="Ankyrin_rpt"/>
</dbReference>
<dbReference type="HOGENOM" id="CLU_2291025_0_0_1"/>
<evidence type="ECO:0000256" key="1">
    <source>
        <dbReference type="PROSITE-ProRule" id="PRU00023"/>
    </source>
</evidence>
<proteinExistence type="predicted"/>
<dbReference type="Pfam" id="PF12796">
    <property type="entry name" value="Ank_2"/>
    <property type="match status" value="1"/>
</dbReference>
<reference evidence="2 3" key="1">
    <citation type="journal article" date="2011" name="PLoS Pathog.">
        <title>Genomic and proteomic analyses of the fungus Arthrobotrys oligospora provide insights into nematode-trap formation.</title>
        <authorList>
            <person name="Yang J."/>
            <person name="Wang L."/>
            <person name="Ji X."/>
            <person name="Feng Y."/>
            <person name="Li X."/>
            <person name="Zou C."/>
            <person name="Xu J."/>
            <person name="Ren Y."/>
            <person name="Mi Q."/>
            <person name="Wu J."/>
            <person name="Liu S."/>
            <person name="Liu Y."/>
            <person name="Huang X."/>
            <person name="Wang H."/>
            <person name="Niu X."/>
            <person name="Li J."/>
            <person name="Liang L."/>
            <person name="Luo Y."/>
            <person name="Ji K."/>
            <person name="Zhou W."/>
            <person name="Yu Z."/>
            <person name="Li G."/>
            <person name="Liu Y."/>
            <person name="Li L."/>
            <person name="Qiao M."/>
            <person name="Feng L."/>
            <person name="Zhang K.-Q."/>
        </authorList>
    </citation>
    <scope>NUCLEOTIDE SEQUENCE [LARGE SCALE GENOMIC DNA]</scope>
    <source>
        <strain evidence="3">ATCC 24927 / CBS 115.81 / DSM 1491</strain>
    </source>
</reference>
<dbReference type="InterPro" id="IPR036770">
    <property type="entry name" value="Ankyrin_rpt-contain_sf"/>
</dbReference>
<dbReference type="PROSITE" id="PS50297">
    <property type="entry name" value="ANK_REP_REGION"/>
    <property type="match status" value="1"/>
</dbReference>
<dbReference type="RefSeq" id="XP_011118206.1">
    <property type="nucleotide sequence ID" value="XM_011119904.1"/>
</dbReference>
<keyword evidence="3" id="KW-1185">Reference proteome</keyword>
<dbReference type="Proteomes" id="UP000008784">
    <property type="component" value="Unassembled WGS sequence"/>
</dbReference>
<evidence type="ECO:0000313" key="3">
    <source>
        <dbReference type="Proteomes" id="UP000008784"/>
    </source>
</evidence>
<gene>
    <name evidence="2" type="ORF">AOL_s00007g3</name>
</gene>
<accession>G1X144</accession>
<sequence>MSRAKGTYECLVNLLLDKGADIEEKSKFGPTPLFYALRVGNETAVSLLLARGAKTKVKGMDCREILLIRAAPKRFFSYPAYSYILAKYCSDPGSTKGSRRL</sequence>
<dbReference type="Gene3D" id="1.25.40.20">
    <property type="entry name" value="Ankyrin repeat-containing domain"/>
    <property type="match status" value="1"/>
</dbReference>
<protein>
    <submittedName>
        <fullName evidence="2">Uncharacterized protein</fullName>
    </submittedName>
</protein>
<dbReference type="InParanoid" id="G1X144"/>
<dbReference type="AlphaFoldDB" id="G1X144"/>
<dbReference type="EMBL" id="ADOT01000015">
    <property type="protein sequence ID" value="EGX53054.1"/>
    <property type="molecule type" value="Genomic_DNA"/>
</dbReference>
<dbReference type="PROSITE" id="PS50088">
    <property type="entry name" value="ANK_REPEAT"/>
    <property type="match status" value="1"/>
</dbReference>
<keyword evidence="1" id="KW-0040">ANK repeat</keyword>
<feature type="repeat" description="ANK" evidence="1">
    <location>
        <begin position="28"/>
        <end position="60"/>
    </location>
</feature>
<dbReference type="OrthoDB" id="539213at2759"/>